<sequence>MLALALYLALALLATAGSFTPSPSFTPHLASPPADGSSPLATAPLSYASQPDQSSNAPPVTTIPTFTTLRDADEYQTYLASCESLGVSAVVKFHASWCKSCQAFGKKFRRLSQLTPASAPVRYASVEFSALPSLCRSLDITHLPAVQVHRGGERVESFSCSPRRFGEVEEMLERQVPGIIKEIRGGGGGD</sequence>
<dbReference type="Gene3D" id="3.40.30.10">
    <property type="entry name" value="Glutaredoxin"/>
    <property type="match status" value="1"/>
</dbReference>
<evidence type="ECO:0000259" key="4">
    <source>
        <dbReference type="Pfam" id="PF00085"/>
    </source>
</evidence>
<evidence type="ECO:0000256" key="2">
    <source>
        <dbReference type="SAM" id="MobiDB-lite"/>
    </source>
</evidence>
<evidence type="ECO:0000256" key="3">
    <source>
        <dbReference type="SAM" id="SignalP"/>
    </source>
</evidence>
<feature type="signal peptide" evidence="3">
    <location>
        <begin position="1"/>
        <end position="16"/>
    </location>
</feature>
<proteinExistence type="inferred from homology"/>
<keyword evidence="3" id="KW-0732">Signal</keyword>
<dbReference type="InterPro" id="IPR036249">
    <property type="entry name" value="Thioredoxin-like_sf"/>
</dbReference>
<feature type="region of interest" description="Disordered" evidence="2">
    <location>
        <begin position="27"/>
        <end position="62"/>
    </location>
</feature>
<dbReference type="Proteomes" id="UP001165060">
    <property type="component" value="Unassembled WGS sequence"/>
</dbReference>
<dbReference type="InterPro" id="IPR013766">
    <property type="entry name" value="Thioredoxin_domain"/>
</dbReference>
<dbReference type="EMBL" id="BRYB01000311">
    <property type="protein sequence ID" value="GMI27471.1"/>
    <property type="molecule type" value="Genomic_DNA"/>
</dbReference>
<evidence type="ECO:0000313" key="5">
    <source>
        <dbReference type="EMBL" id="GMI27471.1"/>
    </source>
</evidence>
<feature type="compositionally biased region" description="Polar residues" evidence="2">
    <location>
        <begin position="47"/>
        <end position="62"/>
    </location>
</feature>
<reference evidence="5 6" key="1">
    <citation type="journal article" date="2023" name="Commun. Biol.">
        <title>Genome analysis of Parmales, the sister group of diatoms, reveals the evolutionary specialization of diatoms from phago-mixotrophs to photoautotrophs.</title>
        <authorList>
            <person name="Ban H."/>
            <person name="Sato S."/>
            <person name="Yoshikawa S."/>
            <person name="Yamada K."/>
            <person name="Nakamura Y."/>
            <person name="Ichinomiya M."/>
            <person name="Sato N."/>
            <person name="Blanc-Mathieu R."/>
            <person name="Endo H."/>
            <person name="Kuwata A."/>
            <person name="Ogata H."/>
        </authorList>
    </citation>
    <scope>NUCLEOTIDE SEQUENCE [LARGE SCALE GENOMIC DNA]</scope>
</reference>
<organism evidence="5 6">
    <name type="scientific">Tetraparma gracilis</name>
    <dbReference type="NCBI Taxonomy" id="2962635"/>
    <lineage>
        <taxon>Eukaryota</taxon>
        <taxon>Sar</taxon>
        <taxon>Stramenopiles</taxon>
        <taxon>Ochrophyta</taxon>
        <taxon>Bolidophyceae</taxon>
        <taxon>Parmales</taxon>
        <taxon>Triparmaceae</taxon>
        <taxon>Tetraparma</taxon>
    </lineage>
</organism>
<dbReference type="SUPFAM" id="SSF52833">
    <property type="entry name" value="Thioredoxin-like"/>
    <property type="match status" value="1"/>
</dbReference>
<gene>
    <name evidence="5" type="ORF">TeGR_g2557</name>
</gene>
<keyword evidence="6" id="KW-1185">Reference proteome</keyword>
<dbReference type="PANTHER" id="PTHR43601">
    <property type="entry name" value="THIOREDOXIN, MITOCHONDRIAL"/>
    <property type="match status" value="1"/>
</dbReference>
<evidence type="ECO:0000313" key="6">
    <source>
        <dbReference type="Proteomes" id="UP001165060"/>
    </source>
</evidence>
<comment type="similarity">
    <text evidence="1">Belongs to the thioredoxin family.</text>
</comment>
<name>A0ABQ6MKB0_9STRA</name>
<accession>A0ABQ6MKB0</accession>
<feature type="chain" id="PRO_5047165498" description="Thioredoxin domain-containing protein" evidence="3">
    <location>
        <begin position="17"/>
        <end position="190"/>
    </location>
</feature>
<dbReference type="CDD" id="cd02947">
    <property type="entry name" value="TRX_family"/>
    <property type="match status" value="1"/>
</dbReference>
<evidence type="ECO:0000256" key="1">
    <source>
        <dbReference type="ARBA" id="ARBA00008987"/>
    </source>
</evidence>
<feature type="domain" description="Thioredoxin" evidence="4">
    <location>
        <begin position="75"/>
        <end position="159"/>
    </location>
</feature>
<protein>
    <recommendedName>
        <fullName evidence="4">Thioredoxin domain-containing protein</fullName>
    </recommendedName>
</protein>
<dbReference type="Pfam" id="PF00085">
    <property type="entry name" value="Thioredoxin"/>
    <property type="match status" value="1"/>
</dbReference>
<comment type="caution">
    <text evidence="5">The sequence shown here is derived from an EMBL/GenBank/DDBJ whole genome shotgun (WGS) entry which is preliminary data.</text>
</comment>
<dbReference type="PANTHER" id="PTHR43601:SF32">
    <property type="entry name" value="THIOREDOXIN-LIKE 2-2, CHLOROPLASTIC"/>
    <property type="match status" value="1"/>
</dbReference>